<gene>
    <name evidence="1" type="ORF">D9756_007068</name>
</gene>
<accession>A0A8H5D6T0</accession>
<reference evidence="1 2" key="1">
    <citation type="journal article" date="2020" name="ISME J.">
        <title>Uncovering the hidden diversity of litter-decomposition mechanisms in mushroom-forming fungi.</title>
        <authorList>
            <person name="Floudas D."/>
            <person name="Bentzer J."/>
            <person name="Ahren D."/>
            <person name="Johansson T."/>
            <person name="Persson P."/>
            <person name="Tunlid A."/>
        </authorList>
    </citation>
    <scope>NUCLEOTIDE SEQUENCE [LARGE SCALE GENOMIC DNA]</scope>
    <source>
        <strain evidence="1 2">CBS 146.42</strain>
    </source>
</reference>
<evidence type="ECO:0000313" key="2">
    <source>
        <dbReference type="Proteomes" id="UP000559027"/>
    </source>
</evidence>
<dbReference type="EMBL" id="JAACJO010000009">
    <property type="protein sequence ID" value="KAF5354258.1"/>
    <property type="molecule type" value="Genomic_DNA"/>
</dbReference>
<sequence>MSGGRLEIPEVSLANMDDVEASLKSHIKREYVTPETHEEAHLYVCTHGARDCRCGEHGGMVARLLKEEVERRNIGHRLKIREVGHVGGHKYAANVLVYPHGEWLGQVKAGDVPQVIDSILAQPTRPFTDQDQPIIPIHWRGRMGIGKDEQISFFENYLSQKAT</sequence>
<dbReference type="SUPFAM" id="SSF52833">
    <property type="entry name" value="Thioredoxin-like"/>
    <property type="match status" value="1"/>
</dbReference>
<dbReference type="AlphaFoldDB" id="A0A8H5D6T0"/>
<dbReference type="Proteomes" id="UP000559027">
    <property type="component" value="Unassembled WGS sequence"/>
</dbReference>
<keyword evidence="2" id="KW-1185">Reference proteome</keyword>
<organism evidence="1 2">
    <name type="scientific">Leucocoprinus leucothites</name>
    <dbReference type="NCBI Taxonomy" id="201217"/>
    <lineage>
        <taxon>Eukaryota</taxon>
        <taxon>Fungi</taxon>
        <taxon>Dikarya</taxon>
        <taxon>Basidiomycota</taxon>
        <taxon>Agaricomycotina</taxon>
        <taxon>Agaricomycetes</taxon>
        <taxon>Agaricomycetidae</taxon>
        <taxon>Agaricales</taxon>
        <taxon>Agaricineae</taxon>
        <taxon>Agaricaceae</taxon>
        <taxon>Leucocoprinus</taxon>
    </lineage>
</organism>
<name>A0A8H5D6T0_9AGAR</name>
<evidence type="ECO:0000313" key="1">
    <source>
        <dbReference type="EMBL" id="KAF5354258.1"/>
    </source>
</evidence>
<dbReference type="CDD" id="cd03062">
    <property type="entry name" value="TRX_Fd_Sucrase"/>
    <property type="match status" value="1"/>
</dbReference>
<dbReference type="InterPro" id="IPR036249">
    <property type="entry name" value="Thioredoxin-like_sf"/>
</dbReference>
<dbReference type="Pfam" id="PF06999">
    <property type="entry name" value="Suc_Fer-like"/>
    <property type="match status" value="1"/>
</dbReference>
<dbReference type="Gene3D" id="3.40.30.10">
    <property type="entry name" value="Glutaredoxin"/>
    <property type="match status" value="1"/>
</dbReference>
<comment type="caution">
    <text evidence="1">The sequence shown here is derived from an EMBL/GenBank/DDBJ whole genome shotgun (WGS) entry which is preliminary data.</text>
</comment>
<evidence type="ECO:0008006" key="3">
    <source>
        <dbReference type="Google" id="ProtNLM"/>
    </source>
</evidence>
<proteinExistence type="predicted"/>
<dbReference type="InterPro" id="IPR009737">
    <property type="entry name" value="Aim32/Apd1-like"/>
</dbReference>
<protein>
    <recommendedName>
        <fullName evidence="3">Sucrase</fullName>
    </recommendedName>
</protein>
<dbReference type="OrthoDB" id="10253744at2759"/>
<dbReference type="PANTHER" id="PTHR31902">
    <property type="entry name" value="ACTIN PATCHES DISTAL PROTEIN 1"/>
    <property type="match status" value="1"/>
</dbReference>